<evidence type="ECO:0000256" key="1">
    <source>
        <dbReference type="SAM" id="Phobius"/>
    </source>
</evidence>
<keyword evidence="3" id="KW-1185">Reference proteome</keyword>
<feature type="transmembrane region" description="Helical" evidence="1">
    <location>
        <begin position="78"/>
        <end position="100"/>
    </location>
</feature>
<evidence type="ECO:0000313" key="3">
    <source>
        <dbReference type="Proteomes" id="UP000232323"/>
    </source>
</evidence>
<dbReference type="Proteomes" id="UP000232323">
    <property type="component" value="Unassembled WGS sequence"/>
</dbReference>
<keyword evidence="1" id="KW-0472">Membrane</keyword>
<organism evidence="2 3">
    <name type="scientific">Chlamydomonas eustigma</name>
    <dbReference type="NCBI Taxonomy" id="1157962"/>
    <lineage>
        <taxon>Eukaryota</taxon>
        <taxon>Viridiplantae</taxon>
        <taxon>Chlorophyta</taxon>
        <taxon>core chlorophytes</taxon>
        <taxon>Chlorophyceae</taxon>
        <taxon>CS clade</taxon>
        <taxon>Chlamydomonadales</taxon>
        <taxon>Chlamydomonadaceae</taxon>
        <taxon>Chlamydomonas</taxon>
    </lineage>
</organism>
<proteinExistence type="predicted"/>
<name>A0A250XPT7_9CHLO</name>
<keyword evidence="1" id="KW-1133">Transmembrane helix</keyword>
<dbReference type="AlphaFoldDB" id="A0A250XPT7"/>
<feature type="transmembrane region" description="Helical" evidence="1">
    <location>
        <begin position="168"/>
        <end position="185"/>
    </location>
</feature>
<feature type="transmembrane region" description="Helical" evidence="1">
    <location>
        <begin position="121"/>
        <end position="148"/>
    </location>
</feature>
<dbReference type="EMBL" id="BEGY01000142">
    <property type="protein sequence ID" value="GAX84959.1"/>
    <property type="molecule type" value="Genomic_DNA"/>
</dbReference>
<sequence>MKYNSSIPLSTCQKCLQSIFNPDTVHEFCGEREITDVLLFKRGARFSLVEFNKALSLVGLTLMLFAFLPQFASQNKELLWISMNSLWIHSAYSMYQFYGYSPKKLMSEPKIKQASVVFGQLSHASLIAGFFGFISPAALLWSSTIAGISHFWTMEVDYKYRLQVRPYAYLPFVLAAAVVGYQFVYL</sequence>
<accession>A0A250XPT7</accession>
<gene>
    <name evidence="2" type="ORF">CEUSTIGMA_g12380.t1</name>
</gene>
<keyword evidence="1" id="KW-0812">Transmembrane</keyword>
<protein>
    <submittedName>
        <fullName evidence="2">Uncharacterized protein</fullName>
    </submittedName>
</protein>
<dbReference type="OrthoDB" id="203083at2759"/>
<reference evidence="2 3" key="1">
    <citation type="submission" date="2017-08" db="EMBL/GenBank/DDBJ databases">
        <title>Acidophilic green algal genome provides insights into adaptation to an acidic environment.</title>
        <authorList>
            <person name="Hirooka S."/>
            <person name="Hirose Y."/>
            <person name="Kanesaki Y."/>
            <person name="Higuchi S."/>
            <person name="Fujiwara T."/>
            <person name="Onuma R."/>
            <person name="Era A."/>
            <person name="Ohbayashi R."/>
            <person name="Uzuka A."/>
            <person name="Nozaki H."/>
            <person name="Yoshikawa H."/>
            <person name="Miyagishima S.Y."/>
        </authorList>
    </citation>
    <scope>NUCLEOTIDE SEQUENCE [LARGE SCALE GENOMIC DNA]</scope>
    <source>
        <strain evidence="2 3">NIES-2499</strain>
    </source>
</reference>
<comment type="caution">
    <text evidence="2">The sequence shown here is derived from an EMBL/GenBank/DDBJ whole genome shotgun (WGS) entry which is preliminary data.</text>
</comment>
<evidence type="ECO:0000313" key="2">
    <source>
        <dbReference type="EMBL" id="GAX84959.1"/>
    </source>
</evidence>
<feature type="transmembrane region" description="Helical" evidence="1">
    <location>
        <begin position="54"/>
        <end position="72"/>
    </location>
</feature>